<dbReference type="EMBL" id="BASZ01000002">
    <property type="protein sequence ID" value="GAD47928.1"/>
    <property type="molecule type" value="Genomic_DNA"/>
</dbReference>
<evidence type="ECO:0000313" key="18">
    <source>
        <dbReference type="Proteomes" id="UP000016568"/>
    </source>
</evidence>
<dbReference type="Pfam" id="PF13624">
    <property type="entry name" value="SurA_N_3"/>
    <property type="match status" value="1"/>
</dbReference>
<keyword evidence="7 15" id="KW-0472">Membrane</keyword>
<sequence>MIQFIRKFLDSKIGVIVAFVFLGLIAVAFAGLDVSNSGLFGGSSGGDRAATVGKEKVTTADLTRSANRAVDQMRQQQPTITMQAFLAENGLEQVLDDLIDRYAISGFGETLGLRAGSRLVDSEIANAPMFRGPDGKFDRQLYLQVIRQQGLSDQLVRDDLAQGLLAQQVMAPVAFGAAMPNDLVLRYAALLKETRKATIAVLPSEAYAPAGNPNDAQLKAYYDKHKNEYVRPERRVIRYAVFGAEALGNPRAPTEAEIAARFKRDAARYAASEKRRLTQVILPTEAAAKAIAAETAKGTSLAAAAGSKGLAATTLGPIDKAALTTQSSKDVAEAAFGAAKGATTAPVRSGLGWHIVRVDSIEGTPARTLDQARGEITAALTAEQHRTAVMDLASRLQDEFDNGSSLADAAKTVNATVLETPALTADGRVYGSANETAPAVLAKAVPTAFSMEEGEPQLTEVDPGKTFLIFDVKATTPSAAAPMNEIKPALVAGWKREQGLALAKAAADRVLAAIRKGTPVATALAAEKKSFPAPDNVTMNREQLAQMGGRVPGALALMFSMAEGTSKRLEAPQKMGWFIVQLHDIEPGKVAKGDPLLAGASRELGNLNGREYEAQFRRAVRAEVGVKRNDAAIKAVRAQLNGDNADNRD</sequence>
<dbReference type="PANTHER" id="PTHR47529">
    <property type="entry name" value="PEPTIDYL-PROLYL CIS-TRANS ISOMERASE D"/>
    <property type="match status" value="1"/>
</dbReference>
<keyword evidence="8" id="KW-0143">Chaperone</keyword>
<dbReference type="InterPro" id="IPR052029">
    <property type="entry name" value="PpiD_chaperone"/>
</dbReference>
<keyword evidence="14 17" id="KW-0413">Isomerase</keyword>
<dbReference type="SUPFAM" id="SSF109998">
    <property type="entry name" value="Triger factor/SurA peptide-binding domain-like"/>
    <property type="match status" value="1"/>
</dbReference>
<keyword evidence="6 15" id="KW-1133">Transmembrane helix</keyword>
<dbReference type="Proteomes" id="UP000016568">
    <property type="component" value="Unassembled WGS sequence"/>
</dbReference>
<comment type="subcellular location">
    <subcellularLocation>
        <location evidence="1">Cell inner membrane</location>
        <topology evidence="1">Single-pass type II membrane protein</topology>
        <orientation evidence="1">Periplasmic side</orientation>
    </subcellularLocation>
</comment>
<dbReference type="Pfam" id="PF13145">
    <property type="entry name" value="Rotamase_2"/>
    <property type="match status" value="1"/>
</dbReference>
<organism evidence="17 18">
    <name type="scientific">Caenibius tardaugens NBRC 16725</name>
    <dbReference type="NCBI Taxonomy" id="1219035"/>
    <lineage>
        <taxon>Bacteria</taxon>
        <taxon>Pseudomonadati</taxon>
        <taxon>Pseudomonadota</taxon>
        <taxon>Alphaproteobacteria</taxon>
        <taxon>Sphingomonadales</taxon>
        <taxon>Erythrobacteraceae</taxon>
        <taxon>Caenibius</taxon>
    </lineage>
</organism>
<keyword evidence="3" id="KW-1003">Cell membrane</keyword>
<evidence type="ECO:0000256" key="1">
    <source>
        <dbReference type="ARBA" id="ARBA00004382"/>
    </source>
</evidence>
<dbReference type="AlphaFoldDB" id="U2ZZI2"/>
<dbReference type="eggNOG" id="COG0760">
    <property type="taxonomic scope" value="Bacteria"/>
</dbReference>
<evidence type="ECO:0000256" key="7">
    <source>
        <dbReference type="ARBA" id="ARBA00023136"/>
    </source>
</evidence>
<evidence type="ECO:0000256" key="9">
    <source>
        <dbReference type="ARBA" id="ARBA00030642"/>
    </source>
</evidence>
<dbReference type="Gene3D" id="1.10.4030.10">
    <property type="entry name" value="Porin chaperone SurA, peptide-binding domain"/>
    <property type="match status" value="1"/>
</dbReference>
<evidence type="ECO:0000256" key="8">
    <source>
        <dbReference type="ARBA" id="ARBA00023186"/>
    </source>
</evidence>
<evidence type="ECO:0000313" key="17">
    <source>
        <dbReference type="EMBL" id="GAD47928.1"/>
    </source>
</evidence>
<keyword evidence="14" id="KW-0697">Rotamase</keyword>
<dbReference type="KEGG" id="ntd:EGO55_19960"/>
<dbReference type="SUPFAM" id="SSF54534">
    <property type="entry name" value="FKBP-like"/>
    <property type="match status" value="1"/>
</dbReference>
<accession>U2ZZI2</accession>
<dbReference type="InterPro" id="IPR000297">
    <property type="entry name" value="PPIase_PpiC"/>
</dbReference>
<feature type="transmembrane region" description="Helical" evidence="15">
    <location>
        <begin position="12"/>
        <end position="32"/>
    </location>
</feature>
<keyword evidence="5 15" id="KW-0812">Transmembrane</keyword>
<dbReference type="PROSITE" id="PS50198">
    <property type="entry name" value="PPIC_PPIASE_2"/>
    <property type="match status" value="1"/>
</dbReference>
<proteinExistence type="inferred from homology"/>
<dbReference type="Gene3D" id="3.10.50.40">
    <property type="match status" value="1"/>
</dbReference>
<evidence type="ECO:0000256" key="12">
    <source>
        <dbReference type="ARBA" id="ARBA00040743"/>
    </source>
</evidence>
<evidence type="ECO:0000256" key="11">
    <source>
        <dbReference type="ARBA" id="ARBA00038408"/>
    </source>
</evidence>
<comment type="caution">
    <text evidence="17">The sequence shown here is derived from an EMBL/GenBank/DDBJ whole genome shotgun (WGS) entry which is preliminary data.</text>
</comment>
<evidence type="ECO:0000256" key="13">
    <source>
        <dbReference type="ARBA" id="ARBA00042775"/>
    </source>
</evidence>
<protein>
    <recommendedName>
        <fullName evidence="2">Parvulin-like PPIase</fullName>
    </recommendedName>
    <alternativeName>
        <fullName evidence="9">Peptidyl-prolyl cis-trans isomerase plp</fullName>
    </alternativeName>
    <alternativeName>
        <fullName evidence="12">Periplasmic chaperone PpiD</fullName>
    </alternativeName>
    <alternativeName>
        <fullName evidence="13">Periplasmic folding chaperone</fullName>
    </alternativeName>
    <alternativeName>
        <fullName evidence="10">Rotamase plp</fullName>
    </alternativeName>
</protein>
<dbReference type="InterPro" id="IPR046357">
    <property type="entry name" value="PPIase_dom_sf"/>
</dbReference>
<name>U2ZZI2_9SPHN</name>
<dbReference type="GO" id="GO:0003755">
    <property type="term" value="F:peptidyl-prolyl cis-trans isomerase activity"/>
    <property type="evidence" value="ECO:0007669"/>
    <property type="project" value="UniProtKB-KW"/>
</dbReference>
<dbReference type="PANTHER" id="PTHR47529:SF1">
    <property type="entry name" value="PERIPLASMIC CHAPERONE PPID"/>
    <property type="match status" value="1"/>
</dbReference>
<keyword evidence="18" id="KW-1185">Reference proteome</keyword>
<dbReference type="RefSeq" id="WP_021688835.1">
    <property type="nucleotide sequence ID" value="NZ_BASZ01000002.1"/>
</dbReference>
<reference evidence="17 18" key="1">
    <citation type="submission" date="2013-09" db="EMBL/GenBank/DDBJ databases">
        <title>Whole genome shotgun sequence of Novosphingobium tardaugens NBRC 16725.</title>
        <authorList>
            <person name="Isaki S."/>
            <person name="Hosoyama A."/>
            <person name="Tsuchikane K."/>
            <person name="Katsumata H."/>
            <person name="Ando Y."/>
            <person name="Yamazaki S."/>
            <person name="Fujita N."/>
        </authorList>
    </citation>
    <scope>NUCLEOTIDE SEQUENCE [LARGE SCALE GENOMIC DNA]</scope>
    <source>
        <strain evidence="17 18">NBRC 16725</strain>
    </source>
</reference>
<keyword evidence="4" id="KW-0997">Cell inner membrane</keyword>
<evidence type="ECO:0000259" key="16">
    <source>
        <dbReference type="PROSITE" id="PS50198"/>
    </source>
</evidence>
<comment type="similarity">
    <text evidence="11">Belongs to the PpiD chaperone family.</text>
</comment>
<evidence type="ECO:0000256" key="15">
    <source>
        <dbReference type="SAM" id="Phobius"/>
    </source>
</evidence>
<evidence type="ECO:0000256" key="2">
    <source>
        <dbReference type="ARBA" id="ARBA00018370"/>
    </source>
</evidence>
<gene>
    <name evidence="17" type="ORF">NT2_02_00100</name>
</gene>
<evidence type="ECO:0000256" key="4">
    <source>
        <dbReference type="ARBA" id="ARBA00022519"/>
    </source>
</evidence>
<evidence type="ECO:0000256" key="10">
    <source>
        <dbReference type="ARBA" id="ARBA00031484"/>
    </source>
</evidence>
<feature type="domain" description="PpiC" evidence="16">
    <location>
        <begin position="232"/>
        <end position="360"/>
    </location>
</feature>
<dbReference type="GO" id="GO:0005886">
    <property type="term" value="C:plasma membrane"/>
    <property type="evidence" value="ECO:0007669"/>
    <property type="project" value="UniProtKB-SubCell"/>
</dbReference>
<evidence type="ECO:0000256" key="14">
    <source>
        <dbReference type="PROSITE-ProRule" id="PRU00278"/>
    </source>
</evidence>
<evidence type="ECO:0000256" key="3">
    <source>
        <dbReference type="ARBA" id="ARBA00022475"/>
    </source>
</evidence>
<evidence type="ECO:0000256" key="5">
    <source>
        <dbReference type="ARBA" id="ARBA00022692"/>
    </source>
</evidence>
<dbReference type="InterPro" id="IPR027304">
    <property type="entry name" value="Trigger_fact/SurA_dom_sf"/>
</dbReference>
<dbReference type="OrthoDB" id="9768393at2"/>
<evidence type="ECO:0000256" key="6">
    <source>
        <dbReference type="ARBA" id="ARBA00022989"/>
    </source>
</evidence>